<proteinExistence type="predicted"/>
<evidence type="ECO:0000313" key="1">
    <source>
        <dbReference type="EMBL" id="KAK3803943.1"/>
    </source>
</evidence>
<comment type="caution">
    <text evidence="1">The sequence shown here is derived from an EMBL/GenBank/DDBJ whole genome shotgun (WGS) entry which is preliminary data.</text>
</comment>
<accession>A0AAE1BD47</accession>
<dbReference type="Proteomes" id="UP001283361">
    <property type="component" value="Unassembled WGS sequence"/>
</dbReference>
<keyword evidence="2" id="KW-1185">Reference proteome</keyword>
<gene>
    <name evidence="1" type="ORF">RRG08_059806</name>
</gene>
<name>A0AAE1BD47_9GAST</name>
<evidence type="ECO:0000313" key="2">
    <source>
        <dbReference type="Proteomes" id="UP001283361"/>
    </source>
</evidence>
<dbReference type="AlphaFoldDB" id="A0AAE1BD47"/>
<organism evidence="1 2">
    <name type="scientific">Elysia crispata</name>
    <name type="common">lettuce slug</name>
    <dbReference type="NCBI Taxonomy" id="231223"/>
    <lineage>
        <taxon>Eukaryota</taxon>
        <taxon>Metazoa</taxon>
        <taxon>Spiralia</taxon>
        <taxon>Lophotrochozoa</taxon>
        <taxon>Mollusca</taxon>
        <taxon>Gastropoda</taxon>
        <taxon>Heterobranchia</taxon>
        <taxon>Euthyneura</taxon>
        <taxon>Panpulmonata</taxon>
        <taxon>Sacoglossa</taxon>
        <taxon>Placobranchoidea</taxon>
        <taxon>Plakobranchidae</taxon>
        <taxon>Elysia</taxon>
    </lineage>
</organism>
<dbReference type="EMBL" id="JAWDGP010000077">
    <property type="protein sequence ID" value="KAK3803943.1"/>
    <property type="molecule type" value="Genomic_DNA"/>
</dbReference>
<sequence>MAIKLFEINKDEATDIVWRAKSLVESSNGCGSAARSLHGSLYRSCRARSLTVSLVLGFATSLSSVLPSSLLTPSLNAYFQTLRCSASDSQVFELMSVNFMSRLPTTLKKRRAGWPDSLPYSTEYARLVDFYVDFLSCHDNGSLDDTLV</sequence>
<reference evidence="1" key="1">
    <citation type="journal article" date="2023" name="G3 (Bethesda)">
        <title>A reference genome for the long-term kleptoplast-retaining sea slug Elysia crispata morphotype clarki.</title>
        <authorList>
            <person name="Eastman K.E."/>
            <person name="Pendleton A.L."/>
            <person name="Shaikh M.A."/>
            <person name="Suttiyut T."/>
            <person name="Ogas R."/>
            <person name="Tomko P."/>
            <person name="Gavelis G."/>
            <person name="Widhalm J.R."/>
            <person name="Wisecaver J.H."/>
        </authorList>
    </citation>
    <scope>NUCLEOTIDE SEQUENCE</scope>
    <source>
        <strain evidence="1">ECLA1</strain>
    </source>
</reference>
<protein>
    <submittedName>
        <fullName evidence="1">Uncharacterized protein</fullName>
    </submittedName>
</protein>